<dbReference type="Pfam" id="PF07589">
    <property type="entry name" value="PEP-CTERM"/>
    <property type="match status" value="1"/>
</dbReference>
<keyword evidence="4" id="KW-1185">Reference proteome</keyword>
<accession>A0A556QJG3</accession>
<protein>
    <submittedName>
        <fullName evidence="3">PEP-CTERM sorting domain-containing protein</fullName>
    </submittedName>
</protein>
<dbReference type="AlphaFoldDB" id="A0A556QJG3"/>
<evidence type="ECO:0000313" key="4">
    <source>
        <dbReference type="Proteomes" id="UP000315648"/>
    </source>
</evidence>
<organism evidence="3 4">
    <name type="scientific">Rariglobus hedericola</name>
    <dbReference type="NCBI Taxonomy" id="2597822"/>
    <lineage>
        <taxon>Bacteria</taxon>
        <taxon>Pseudomonadati</taxon>
        <taxon>Verrucomicrobiota</taxon>
        <taxon>Opitutia</taxon>
        <taxon>Opitutales</taxon>
        <taxon>Opitutaceae</taxon>
        <taxon>Rariglobus</taxon>
    </lineage>
</organism>
<reference evidence="3 4" key="1">
    <citation type="submission" date="2019-07" db="EMBL/GenBank/DDBJ databases">
        <title>Description of 53C-WASEF.</title>
        <authorList>
            <person name="Pitt A."/>
            <person name="Hahn M.W."/>
        </authorList>
    </citation>
    <scope>NUCLEOTIDE SEQUENCE [LARGE SCALE GENOMIC DNA]</scope>
    <source>
        <strain evidence="3 4">53C-WASEF</strain>
    </source>
</reference>
<feature type="signal peptide" evidence="1">
    <location>
        <begin position="1"/>
        <end position="25"/>
    </location>
</feature>
<gene>
    <name evidence="3" type="ORF">FPL22_11770</name>
</gene>
<name>A0A556QJG3_9BACT</name>
<evidence type="ECO:0000313" key="3">
    <source>
        <dbReference type="EMBL" id="TSJ76794.1"/>
    </source>
</evidence>
<dbReference type="OrthoDB" id="206918at2"/>
<dbReference type="InterPro" id="IPR013424">
    <property type="entry name" value="Ice-binding_C"/>
</dbReference>
<feature type="domain" description="Ice-binding protein C-terminal" evidence="2">
    <location>
        <begin position="273"/>
        <end position="297"/>
    </location>
</feature>
<proteinExistence type="predicted"/>
<keyword evidence="1" id="KW-0732">Signal</keyword>
<dbReference type="EMBL" id="VMBG01000002">
    <property type="protein sequence ID" value="TSJ76794.1"/>
    <property type="molecule type" value="Genomic_DNA"/>
</dbReference>
<feature type="chain" id="PRO_5022019539" evidence="1">
    <location>
        <begin position="26"/>
        <end position="300"/>
    </location>
</feature>
<dbReference type="RefSeq" id="WP_144230573.1">
    <property type="nucleotide sequence ID" value="NZ_CBCRVV010000009.1"/>
</dbReference>
<dbReference type="NCBIfam" id="TIGR02595">
    <property type="entry name" value="PEP_CTERM"/>
    <property type="match status" value="1"/>
</dbReference>
<comment type="caution">
    <text evidence="3">The sequence shown here is derived from an EMBL/GenBank/DDBJ whole genome shotgun (WGS) entry which is preliminary data.</text>
</comment>
<evidence type="ECO:0000259" key="2">
    <source>
        <dbReference type="Pfam" id="PF07589"/>
    </source>
</evidence>
<evidence type="ECO:0000256" key="1">
    <source>
        <dbReference type="SAM" id="SignalP"/>
    </source>
</evidence>
<sequence length="300" mass="30612">MNLLHPSSLTAFGLLVLAAAVPARAFSAAEDFSSYSAPTTFTNAAVISTAGAGTAGTGASGNGWLTGWRSSTSTGLAQTVGVNNSSPVNSGGNYLTANIVTKSDGADVGKDATSIARAYDVVGGGLAASSAVTVSFDFRVDAIDTANMRYDLFDNSTRGTGATSASYNFRTSNGVWGYFNGITLVETTMAFTAGTTYSFSIVLNPIASTYTFSLGNGVTSVSGTSAAFRNSGFATDAATGSVGGRWLTFNANETTNVLGQTTTFSVDNISISAVPEPSTYALFSGAAFLGTAALRRRSRR</sequence>
<dbReference type="Proteomes" id="UP000315648">
    <property type="component" value="Unassembled WGS sequence"/>
</dbReference>